<dbReference type="GO" id="GO:0003677">
    <property type="term" value="F:DNA binding"/>
    <property type="evidence" value="ECO:0007669"/>
    <property type="project" value="InterPro"/>
</dbReference>
<dbReference type="InParanoid" id="A9A2I1"/>
<dbReference type="GO" id="GO:0009009">
    <property type="term" value="F:site-specific recombinase activity"/>
    <property type="evidence" value="ECO:0000318"/>
    <property type="project" value="GO_Central"/>
</dbReference>
<dbReference type="AlphaFoldDB" id="A9A2I1"/>
<dbReference type="HOGENOM" id="CLU_027562_2_2_2"/>
<dbReference type="InterPro" id="IPR011010">
    <property type="entry name" value="DNA_brk_join_enz"/>
</dbReference>
<protein>
    <submittedName>
        <fullName evidence="4">Integrase family protein</fullName>
    </submittedName>
</protein>
<gene>
    <name evidence="4" type="ordered locus">Nmar_1324</name>
</gene>
<dbReference type="Proteomes" id="UP000000792">
    <property type="component" value="Chromosome"/>
</dbReference>
<evidence type="ECO:0000313" key="4">
    <source>
        <dbReference type="EMBL" id="ABX13220.1"/>
    </source>
</evidence>
<sequence>MKQVNNQIEQELSFENISLIKKYDREMVSQSIAIATRQKHLRTLLTLSKLLKKNWKDVTRDDIDDLVFLIMDQFADESGQETHYSYDHKKILKIFFRWYKLGSREFVQVGDPPETKNVKMKKVKDKIAREDLLNEEDRIKILYACGENARDRALIDCHMEAGTRPGEILNLKLKHVKFDKHGCVLQVDGKTGARTIRIVRATPNLAAWIAVHPYKDEPEMPLWPNISHHKKGSPITYAAARQILHRRCKIANISKRVYLNLFRHSEATTTANFMTEAQMRKRHGWSSDSKMPARYVHLVNSDVEDAIFKHYGIKKEDEKMPEMPVKCHFCEMYNPSDSVTCTKCGKPLNLESAIKREEQENAEKKKLEEKIKMLEQRQIESEKNQKGYSDLKSIVDEYLKEYFEDVFDKIEFVKNQKQNSITN</sequence>
<organism evidence="4 5">
    <name type="scientific">Nitrosopumilus maritimus (strain SCM1)</name>
    <dbReference type="NCBI Taxonomy" id="436308"/>
    <lineage>
        <taxon>Archaea</taxon>
        <taxon>Nitrososphaerota</taxon>
        <taxon>Nitrososphaeria</taxon>
        <taxon>Nitrosopumilales</taxon>
        <taxon>Nitrosopumilaceae</taxon>
        <taxon>Nitrosopumilus</taxon>
    </lineage>
</organism>
<dbReference type="InterPro" id="IPR050090">
    <property type="entry name" value="Tyrosine_recombinase_XerCD"/>
</dbReference>
<feature type="coiled-coil region" evidence="2">
    <location>
        <begin position="350"/>
        <end position="384"/>
    </location>
</feature>
<evidence type="ECO:0000256" key="2">
    <source>
        <dbReference type="SAM" id="Coils"/>
    </source>
</evidence>
<dbReference type="Pfam" id="PF00589">
    <property type="entry name" value="Phage_integrase"/>
    <property type="match status" value="1"/>
</dbReference>
<keyword evidence="5" id="KW-1185">Reference proteome</keyword>
<dbReference type="GO" id="GO:0007059">
    <property type="term" value="P:chromosome segregation"/>
    <property type="evidence" value="ECO:0000318"/>
    <property type="project" value="GO_Central"/>
</dbReference>
<proteinExistence type="predicted"/>
<dbReference type="PhylomeDB" id="A9A2I1"/>
<dbReference type="STRING" id="436308.Nmar_1324"/>
<keyword evidence="1" id="KW-0233">DNA recombination</keyword>
<dbReference type="PANTHER" id="PTHR30349">
    <property type="entry name" value="PHAGE INTEGRASE-RELATED"/>
    <property type="match status" value="1"/>
</dbReference>
<keyword evidence="2" id="KW-0175">Coiled coil</keyword>
<dbReference type="GeneID" id="5774146"/>
<dbReference type="InterPro" id="IPR002104">
    <property type="entry name" value="Integrase_catalytic"/>
</dbReference>
<dbReference type="EnsemblBacteria" id="ABX13220">
    <property type="protein sequence ID" value="ABX13220"/>
    <property type="gene ID" value="Nmar_1324"/>
</dbReference>
<dbReference type="EMBL" id="CP000866">
    <property type="protein sequence ID" value="ABX13220.1"/>
    <property type="molecule type" value="Genomic_DNA"/>
</dbReference>
<dbReference type="KEGG" id="nmr:Nmar_1324"/>
<dbReference type="Gene3D" id="1.10.443.10">
    <property type="entry name" value="Intergrase catalytic core"/>
    <property type="match status" value="1"/>
</dbReference>
<evidence type="ECO:0000259" key="3">
    <source>
        <dbReference type="PROSITE" id="PS51898"/>
    </source>
</evidence>
<dbReference type="RefSeq" id="WP_012215707.1">
    <property type="nucleotide sequence ID" value="NC_010085.1"/>
</dbReference>
<dbReference type="eggNOG" id="arCOG01242">
    <property type="taxonomic scope" value="Archaea"/>
</dbReference>
<dbReference type="SUPFAM" id="SSF56349">
    <property type="entry name" value="DNA breaking-rejoining enzymes"/>
    <property type="match status" value="1"/>
</dbReference>
<dbReference type="GO" id="GO:0006310">
    <property type="term" value="P:DNA recombination"/>
    <property type="evidence" value="ECO:0000318"/>
    <property type="project" value="GO_Central"/>
</dbReference>
<accession>A9A2I1</accession>
<evidence type="ECO:0000256" key="1">
    <source>
        <dbReference type="ARBA" id="ARBA00023172"/>
    </source>
</evidence>
<reference evidence="4 5" key="1">
    <citation type="journal article" date="2010" name="Proc. Natl. Acad. Sci. U.S.A.">
        <title>Nitrosopumilus maritimus genome reveals unique mechanisms for nitrification and autotrophy in globally distributed marine crenarchaea.</title>
        <authorList>
            <person name="Walker C.B."/>
            <person name="de la Torre J.R."/>
            <person name="Klotz M.G."/>
            <person name="Urakawa H."/>
            <person name="Pinel N."/>
            <person name="Arp D.J."/>
            <person name="Brochier-Armanet C."/>
            <person name="Chain P.S."/>
            <person name="Chan P.P."/>
            <person name="Gollabgir A."/>
            <person name="Hemp J."/>
            <person name="Hugler M."/>
            <person name="Karr E.A."/>
            <person name="Konneke M."/>
            <person name="Shin M."/>
            <person name="Lawton T.J."/>
            <person name="Lowe T."/>
            <person name="Martens-Habbena W."/>
            <person name="Sayavedra-Soto L.A."/>
            <person name="Lang D."/>
            <person name="Sievert S.M."/>
            <person name="Rosenzweig A.C."/>
            <person name="Manning G."/>
            <person name="Stahl D.A."/>
        </authorList>
    </citation>
    <scope>NUCLEOTIDE SEQUENCE [LARGE SCALE GENOMIC DNA]</scope>
    <source>
        <strain evidence="4 5">SCM1</strain>
    </source>
</reference>
<evidence type="ECO:0000313" key="5">
    <source>
        <dbReference type="Proteomes" id="UP000000792"/>
    </source>
</evidence>
<name>A9A2I1_NITMS</name>
<dbReference type="CDD" id="cd00397">
    <property type="entry name" value="DNA_BRE_C"/>
    <property type="match status" value="1"/>
</dbReference>
<dbReference type="OrthoDB" id="3343at2157"/>
<dbReference type="InterPro" id="IPR013762">
    <property type="entry name" value="Integrase-like_cat_sf"/>
</dbReference>
<dbReference type="PANTHER" id="PTHR30349:SF87">
    <property type="entry name" value="TRANSPOSASE A"/>
    <property type="match status" value="1"/>
</dbReference>
<dbReference type="PROSITE" id="PS51898">
    <property type="entry name" value="TYR_RECOMBINASE"/>
    <property type="match status" value="1"/>
</dbReference>
<feature type="domain" description="Tyr recombinase" evidence="3">
    <location>
        <begin position="128"/>
        <end position="308"/>
    </location>
</feature>